<dbReference type="InterPro" id="IPR036736">
    <property type="entry name" value="ACP-like_sf"/>
</dbReference>
<dbReference type="GO" id="GO:0016740">
    <property type="term" value="F:transferase activity"/>
    <property type="evidence" value="ECO:0007669"/>
    <property type="project" value="InterPro"/>
</dbReference>
<reference evidence="1" key="1">
    <citation type="submission" date="2021-01" db="EMBL/GenBank/DDBJ databases">
        <authorList>
            <person name="Corre E."/>
            <person name="Pelletier E."/>
            <person name="Niang G."/>
            <person name="Scheremetjew M."/>
            <person name="Finn R."/>
            <person name="Kale V."/>
            <person name="Holt S."/>
            <person name="Cochrane G."/>
            <person name="Meng A."/>
            <person name="Brown T."/>
            <person name="Cohen L."/>
        </authorList>
    </citation>
    <scope>NUCLEOTIDE SEQUENCE</scope>
    <source>
        <strain evidence="1">UTEX LB 985</strain>
    </source>
</reference>
<dbReference type="EMBL" id="HBGU01037373">
    <property type="protein sequence ID" value="CAD9463624.1"/>
    <property type="molecule type" value="Transcribed_RNA"/>
</dbReference>
<sequence>MHWCNGARALDAARAGHVAGHHGALHCCSEWHRALACAEGGRSTLSVTLCGPSQRVEEWLAGHPDSKRLPMTHPWHHPALYAGVAEAGALAKLPEGLAPVPDGIPSFMVASTSRTVDGVDAEYWHSWLTSPVDFKGALQCAARMLAEGCYIIDMGAHDALTARAIATLTGNSGVQVVGAAASMRRGQPAGFWDAQRSQLEAQLRTAAARSPTAPQARRRTAGADAIIARLSTLLATAFGMQNVRPDDLLMQSSLGSDDVPTFIQLLNGAFRVQLPAPFIFDCGSMRAIADHLAGGSRGSAPSPAHQLLSH</sequence>
<dbReference type="Gene3D" id="3.30.70.250">
    <property type="entry name" value="Malonyl-CoA ACP transacylase, ACP-binding"/>
    <property type="match status" value="1"/>
</dbReference>
<dbReference type="InterPro" id="IPR001227">
    <property type="entry name" value="Ac_transferase_dom_sf"/>
</dbReference>
<dbReference type="AlphaFoldDB" id="A0A7S2GNQ0"/>
<proteinExistence type="predicted"/>
<evidence type="ECO:0008006" key="2">
    <source>
        <dbReference type="Google" id="ProtNLM"/>
    </source>
</evidence>
<protein>
    <recommendedName>
        <fullName evidence="2">Carrier domain-containing protein</fullName>
    </recommendedName>
</protein>
<dbReference type="SUPFAM" id="SSF47336">
    <property type="entry name" value="ACP-like"/>
    <property type="match status" value="1"/>
</dbReference>
<dbReference type="Gene3D" id="3.40.366.10">
    <property type="entry name" value="Malonyl-Coenzyme A Acyl Carrier Protein, domain 2"/>
    <property type="match status" value="1"/>
</dbReference>
<dbReference type="InterPro" id="IPR016035">
    <property type="entry name" value="Acyl_Trfase/lysoPLipase"/>
</dbReference>
<dbReference type="SUPFAM" id="SSF52151">
    <property type="entry name" value="FabD/lysophospholipase-like"/>
    <property type="match status" value="1"/>
</dbReference>
<organism evidence="1">
    <name type="scientific">Haptolina brevifila</name>
    <dbReference type="NCBI Taxonomy" id="156173"/>
    <lineage>
        <taxon>Eukaryota</taxon>
        <taxon>Haptista</taxon>
        <taxon>Haptophyta</taxon>
        <taxon>Prymnesiophyceae</taxon>
        <taxon>Prymnesiales</taxon>
        <taxon>Prymnesiaceae</taxon>
        <taxon>Haptolina</taxon>
    </lineage>
</organism>
<evidence type="ECO:0000313" key="1">
    <source>
        <dbReference type="EMBL" id="CAD9463624.1"/>
    </source>
</evidence>
<gene>
    <name evidence="1" type="ORF">CBRE1094_LOCUS20461</name>
</gene>
<accession>A0A7S2GNQ0</accession>
<name>A0A7S2GNQ0_9EUKA</name>